<dbReference type="AlphaFoldDB" id="A0AAD5VFN3"/>
<protein>
    <submittedName>
        <fullName evidence="1">Uncharacterized protein</fullName>
    </submittedName>
</protein>
<accession>A0AAD5VFN3</accession>
<dbReference type="EMBL" id="JANIEX010002223">
    <property type="protein sequence ID" value="KAJ3551337.1"/>
    <property type="molecule type" value="Genomic_DNA"/>
</dbReference>
<sequence>MKTADAPGMVYLSGQVGHSGAMGCRRYCSVRTCLKPGGSHYYPILLRPNGMNNEPPDINLRPPEGENPYFSQERFNKNLIKLLNTNTKAEYEAIRKESGLGKPSIFIGMPCDPLSAPGSFPVDSMHVISLNLPDLVLSMWRGTIKCEDDDDRRTWDWAVLKGKTWKDHGKEVAALRTHLPSSYECPPRNPAQKLNSGYKATEFNTYFYGYLPFLLRGILPEKYLNNFYKLVRAVRLVLQSTSSMNDLQEAHFLFIDFLEEFEELYVQRMPQRMHFVRQCMHVLWHLVPEICRFGPLRSFAQWTMERMIGSLGGEIRLHSKPYANLSKRALLRAIFGALFSKFPDLENTKPSLPRGAISVGDGYHLLHRHDKKAFIVEGRELEALSNAGLARHTIIRSARLRLPNGQQARSAWKESSMKDVRVSRMVKLKEQDANGIARFGEVLYYFQATDTSVSADL</sequence>
<dbReference type="PROSITE" id="PS51257">
    <property type="entry name" value="PROKAR_LIPOPROTEIN"/>
    <property type="match status" value="1"/>
</dbReference>
<comment type="caution">
    <text evidence="1">The sequence shown here is derived from an EMBL/GenBank/DDBJ whole genome shotgun (WGS) entry which is preliminary data.</text>
</comment>
<evidence type="ECO:0000313" key="1">
    <source>
        <dbReference type="EMBL" id="KAJ3551337.1"/>
    </source>
</evidence>
<reference evidence="1" key="1">
    <citation type="submission" date="2022-07" db="EMBL/GenBank/DDBJ databases">
        <title>Genome Sequence of Leucocoprinus birnbaumii.</title>
        <authorList>
            <person name="Buettner E."/>
        </authorList>
    </citation>
    <scope>NUCLEOTIDE SEQUENCE</scope>
    <source>
        <strain evidence="1">VT141</strain>
    </source>
</reference>
<evidence type="ECO:0000313" key="2">
    <source>
        <dbReference type="Proteomes" id="UP001213000"/>
    </source>
</evidence>
<gene>
    <name evidence="1" type="ORF">NP233_g13099</name>
</gene>
<dbReference type="PANTHER" id="PTHR46579:SF1">
    <property type="entry name" value="F5_8 TYPE C DOMAIN-CONTAINING PROTEIN"/>
    <property type="match status" value="1"/>
</dbReference>
<organism evidence="1 2">
    <name type="scientific">Leucocoprinus birnbaumii</name>
    <dbReference type="NCBI Taxonomy" id="56174"/>
    <lineage>
        <taxon>Eukaryota</taxon>
        <taxon>Fungi</taxon>
        <taxon>Dikarya</taxon>
        <taxon>Basidiomycota</taxon>
        <taxon>Agaricomycotina</taxon>
        <taxon>Agaricomycetes</taxon>
        <taxon>Agaricomycetidae</taxon>
        <taxon>Agaricales</taxon>
        <taxon>Agaricineae</taxon>
        <taxon>Agaricaceae</taxon>
        <taxon>Leucocoprinus</taxon>
    </lineage>
</organism>
<dbReference type="Proteomes" id="UP001213000">
    <property type="component" value="Unassembled WGS sequence"/>
</dbReference>
<proteinExistence type="predicted"/>
<name>A0AAD5VFN3_9AGAR</name>
<keyword evidence="2" id="KW-1185">Reference proteome</keyword>
<dbReference type="PANTHER" id="PTHR46579">
    <property type="entry name" value="F5/8 TYPE C DOMAIN-CONTAINING PROTEIN-RELATED"/>
    <property type="match status" value="1"/>
</dbReference>